<keyword evidence="2" id="KW-0804">Transcription</keyword>
<proteinExistence type="inferred from homology"/>
<evidence type="ECO:0000313" key="3">
    <source>
        <dbReference type="EMBL" id="CUB05836.1"/>
    </source>
</evidence>
<dbReference type="InterPro" id="IPR036388">
    <property type="entry name" value="WH-like_DNA-bd_sf"/>
</dbReference>
<dbReference type="GO" id="GO:0000976">
    <property type="term" value="F:transcription cis-regulatory region binding"/>
    <property type="evidence" value="ECO:0007669"/>
    <property type="project" value="TreeGrafter"/>
</dbReference>
<sequence length="141" mass="15424">MNDPDFSRCIRDAGGRVTAARLAVLRCLAAAEEPLTPDEVLEHLTQTPGHVPDRVTIYRAIDWLSAHGLVRRLATVGRAARYEPVEDREAHAHFQCRRCGQTRCLPAPSPPLPTLPPGYVAERVELVIHGLCAACRAGENA</sequence>
<dbReference type="Pfam" id="PF01475">
    <property type="entry name" value="FUR"/>
    <property type="match status" value="1"/>
</dbReference>
<keyword evidence="2" id="KW-0963">Cytoplasm</keyword>
<name>A0A0K6IRV8_9PROT</name>
<dbReference type="GO" id="GO:0005737">
    <property type="term" value="C:cytoplasm"/>
    <property type="evidence" value="ECO:0007669"/>
    <property type="project" value="UniProtKB-SubCell"/>
</dbReference>
<dbReference type="RefSeq" id="WP_055422882.1">
    <property type="nucleotide sequence ID" value="NZ_CYHH01000002.1"/>
</dbReference>
<dbReference type="GO" id="GO:1900376">
    <property type="term" value="P:regulation of secondary metabolite biosynthetic process"/>
    <property type="evidence" value="ECO:0007669"/>
    <property type="project" value="TreeGrafter"/>
</dbReference>
<dbReference type="GO" id="GO:0003700">
    <property type="term" value="F:DNA-binding transcription factor activity"/>
    <property type="evidence" value="ECO:0007669"/>
    <property type="project" value="UniProtKB-UniRule"/>
</dbReference>
<comment type="similarity">
    <text evidence="2">Belongs to the Fur family.</text>
</comment>
<feature type="binding site" evidence="1">
    <location>
        <position position="132"/>
    </location>
    <ligand>
        <name>Zn(2+)</name>
        <dbReference type="ChEBI" id="CHEBI:29105"/>
    </ligand>
</feature>
<reference evidence="4" key="1">
    <citation type="submission" date="2015-08" db="EMBL/GenBank/DDBJ databases">
        <authorList>
            <person name="Babu N.S."/>
            <person name="Beckwith C.J."/>
            <person name="Beseler K.G."/>
            <person name="Brison A."/>
            <person name="Carone J.V."/>
            <person name="Caskin T.P."/>
            <person name="Diamond M."/>
            <person name="Durham M.E."/>
            <person name="Foxe J.M."/>
            <person name="Go M."/>
            <person name="Henderson B.A."/>
            <person name="Jones I.B."/>
            <person name="McGettigan J.A."/>
            <person name="Micheletti S.J."/>
            <person name="Nasrallah M.E."/>
            <person name="Ortiz D."/>
            <person name="Piller C.R."/>
            <person name="Privatt S.R."/>
            <person name="Schneider S.L."/>
            <person name="Sharp S."/>
            <person name="Smith T.C."/>
            <person name="Stanton J.D."/>
            <person name="Ullery H.E."/>
            <person name="Wilson R.J."/>
            <person name="Serrano M.G."/>
            <person name="Buck G."/>
            <person name="Lee V."/>
            <person name="Wang Y."/>
            <person name="Carvalho R."/>
            <person name="Voegtly L."/>
            <person name="Shi R."/>
            <person name="Duckworth R."/>
            <person name="Johnson A."/>
            <person name="Loviza R."/>
            <person name="Walstead R."/>
            <person name="Shah Z."/>
            <person name="Kiflezghi M."/>
            <person name="Wade K."/>
            <person name="Ball S.L."/>
            <person name="Bradley K.W."/>
            <person name="Asai D.J."/>
            <person name="Bowman C.A."/>
            <person name="Russell D.A."/>
            <person name="Pope W.H."/>
            <person name="Jacobs-Sera D."/>
            <person name="Hendrix R.W."/>
            <person name="Hatfull G.F."/>
        </authorList>
    </citation>
    <scope>NUCLEOTIDE SEQUENCE [LARGE SCALE GENOMIC DNA]</scope>
    <source>
        <strain evidence="4">JCM 19170</strain>
    </source>
</reference>
<dbReference type="CDD" id="cd07153">
    <property type="entry name" value="Fur_like"/>
    <property type="match status" value="1"/>
</dbReference>
<comment type="subunit">
    <text evidence="2">Homodimer.</text>
</comment>
<dbReference type="AlphaFoldDB" id="A0A0K6IRV8"/>
<keyword evidence="2" id="KW-0805">Transcription regulation</keyword>
<dbReference type="EMBL" id="CYHH01000002">
    <property type="protein sequence ID" value="CUB05836.1"/>
    <property type="molecule type" value="Genomic_DNA"/>
</dbReference>
<evidence type="ECO:0000313" key="4">
    <source>
        <dbReference type="Proteomes" id="UP000182108"/>
    </source>
</evidence>
<dbReference type="SUPFAM" id="SSF46785">
    <property type="entry name" value="Winged helix' DNA-binding domain"/>
    <property type="match status" value="1"/>
</dbReference>
<keyword evidence="4" id="KW-1185">Reference proteome</keyword>
<accession>A0A0K6IRV8</accession>
<dbReference type="OrthoDB" id="8659436at2"/>
<dbReference type="Proteomes" id="UP000182108">
    <property type="component" value="Unassembled WGS sequence"/>
</dbReference>
<protein>
    <recommendedName>
        <fullName evidence="2">Ferric uptake regulation protein</fullName>
    </recommendedName>
</protein>
<evidence type="ECO:0000256" key="2">
    <source>
        <dbReference type="RuleBase" id="RU364037"/>
    </source>
</evidence>
<keyword evidence="2" id="KW-0678">Repressor</keyword>
<feature type="binding site" evidence="1">
    <location>
        <position position="96"/>
    </location>
    <ligand>
        <name>Zn(2+)</name>
        <dbReference type="ChEBI" id="CHEBI:29105"/>
    </ligand>
</feature>
<dbReference type="InterPro" id="IPR036390">
    <property type="entry name" value="WH_DNA-bd_sf"/>
</dbReference>
<keyword evidence="1 2" id="KW-0479">Metal-binding</keyword>
<feature type="binding site" evidence="1">
    <location>
        <position position="99"/>
    </location>
    <ligand>
        <name>Zn(2+)</name>
        <dbReference type="ChEBI" id="CHEBI:29105"/>
    </ligand>
</feature>
<dbReference type="InterPro" id="IPR002481">
    <property type="entry name" value="FUR"/>
</dbReference>
<organism evidence="3 4">
    <name type="scientific">Tepidiphilus thermophilus</name>
    <dbReference type="NCBI Taxonomy" id="876478"/>
    <lineage>
        <taxon>Bacteria</taxon>
        <taxon>Pseudomonadati</taxon>
        <taxon>Pseudomonadota</taxon>
        <taxon>Hydrogenophilia</taxon>
        <taxon>Hydrogenophilales</taxon>
        <taxon>Hydrogenophilaceae</taxon>
        <taxon>Tepidiphilus</taxon>
    </lineage>
</organism>
<dbReference type="PANTHER" id="PTHR33202:SF7">
    <property type="entry name" value="FERRIC UPTAKE REGULATION PROTEIN"/>
    <property type="match status" value="1"/>
</dbReference>
<dbReference type="Gene3D" id="1.10.10.10">
    <property type="entry name" value="Winged helix-like DNA-binding domain superfamily/Winged helix DNA-binding domain"/>
    <property type="match status" value="1"/>
</dbReference>
<keyword evidence="2" id="KW-0238">DNA-binding</keyword>
<dbReference type="GO" id="GO:0008270">
    <property type="term" value="F:zinc ion binding"/>
    <property type="evidence" value="ECO:0007669"/>
    <property type="project" value="TreeGrafter"/>
</dbReference>
<evidence type="ECO:0000256" key="1">
    <source>
        <dbReference type="PIRSR" id="PIRSR602481-1"/>
    </source>
</evidence>
<comment type="subcellular location">
    <subcellularLocation>
        <location evidence="2">Cytoplasm</location>
    </subcellularLocation>
</comment>
<gene>
    <name evidence="2" type="primary">fur</name>
    <name evidence="3" type="ORF">Ga0061068_102165</name>
</gene>
<keyword evidence="1 2" id="KW-0862">Zinc</keyword>
<dbReference type="GO" id="GO:0045892">
    <property type="term" value="P:negative regulation of DNA-templated transcription"/>
    <property type="evidence" value="ECO:0007669"/>
    <property type="project" value="TreeGrafter"/>
</dbReference>
<comment type="cofactor">
    <cofactor evidence="1">
        <name>Zn(2+)</name>
        <dbReference type="ChEBI" id="CHEBI:29105"/>
    </cofactor>
    <text evidence="1">Binds 1 zinc ion per subunit.</text>
</comment>
<feature type="binding site" evidence="1">
    <location>
        <position position="135"/>
    </location>
    <ligand>
        <name>Zn(2+)</name>
        <dbReference type="ChEBI" id="CHEBI:29105"/>
    </ligand>
</feature>
<keyword evidence="2" id="KW-0408">Iron</keyword>
<dbReference type="PANTHER" id="PTHR33202">
    <property type="entry name" value="ZINC UPTAKE REGULATION PROTEIN"/>
    <property type="match status" value="1"/>
</dbReference>